<dbReference type="RefSeq" id="WP_257914126.1">
    <property type="nucleotide sequence ID" value="NZ_JANPWE010000012.1"/>
</dbReference>
<sequence>MKSFKKLLVFFLIFLSMIMAACSVLADKGESVLPESSGLLKVTFIDVDQGDSVLVQFPNGKSMLIDGGSGDMYGRVAAVLSDQKITKLDVVLGTHTDNDHIGSLPGIIKNYDVGNVYLNGTSDTKTYLAFLREAANKKLKIKELYQGDFLQVDPDVKIKVFAPVGPNEDSDNDHSPIMKLTYQKKSFLFTGDAEKSTEDMALVYDKMGLKSDVVKVGHHGSTTSSSPKFALAVAPELAVIEVGADNSYDHPDKLVVNRWQLLGAKVYTTAKNGNITVTTDGTYLKLFAGKNLEELPKIFSDDKGVAKTIGTYYVGNKNTLVFHDPECSSVAGMNVKNKVLFPSRKEAFTKGYKPCQICTP</sequence>
<comment type="caution">
    <text evidence="4">The sequence shown here is derived from an EMBL/GenBank/DDBJ whole genome shotgun (WGS) entry which is preliminary data.</text>
</comment>
<dbReference type="Pfam" id="PF02805">
    <property type="entry name" value="Ada_Zn_binding"/>
    <property type="match status" value="1"/>
</dbReference>
<feature type="domain" description="Metallo-beta-lactamase" evidence="3">
    <location>
        <begin position="49"/>
        <end position="244"/>
    </location>
</feature>
<evidence type="ECO:0000259" key="3">
    <source>
        <dbReference type="SMART" id="SM00849"/>
    </source>
</evidence>
<gene>
    <name evidence="4" type="ORF">NVS47_15305</name>
</gene>
<dbReference type="SUPFAM" id="SSF57884">
    <property type="entry name" value="Ada DNA repair protein, N-terminal domain (N-Ada 10)"/>
    <property type="match status" value="1"/>
</dbReference>
<dbReference type="SUPFAM" id="SSF56281">
    <property type="entry name" value="Metallo-hydrolase/oxidoreductase"/>
    <property type="match status" value="1"/>
</dbReference>
<dbReference type="Proteomes" id="UP001524944">
    <property type="component" value="Unassembled WGS sequence"/>
</dbReference>
<accession>A0ABT1Y8H9</accession>
<dbReference type="InterPro" id="IPR001279">
    <property type="entry name" value="Metallo-B-lactamas"/>
</dbReference>
<evidence type="ECO:0000256" key="1">
    <source>
        <dbReference type="ARBA" id="ARBA00023159"/>
    </source>
</evidence>
<dbReference type="Gene3D" id="3.60.15.10">
    <property type="entry name" value="Ribonuclease Z/Hydroxyacylglutathione hydrolase-like"/>
    <property type="match status" value="1"/>
</dbReference>
<feature type="signal peptide" evidence="2">
    <location>
        <begin position="1"/>
        <end position="21"/>
    </location>
</feature>
<feature type="chain" id="PRO_5045997350" evidence="2">
    <location>
        <begin position="22"/>
        <end position="360"/>
    </location>
</feature>
<dbReference type="PANTHER" id="PTHR30619:SF7">
    <property type="entry name" value="BETA-LACTAMASE DOMAIN PROTEIN"/>
    <property type="match status" value="1"/>
</dbReference>
<organism evidence="4 5">
    <name type="scientific">Dehalobacterium formicoaceticum</name>
    <dbReference type="NCBI Taxonomy" id="51515"/>
    <lineage>
        <taxon>Bacteria</taxon>
        <taxon>Bacillati</taxon>
        <taxon>Bacillota</taxon>
        <taxon>Clostridia</taxon>
        <taxon>Eubacteriales</taxon>
        <taxon>Peptococcaceae</taxon>
        <taxon>Dehalobacterium</taxon>
    </lineage>
</organism>
<dbReference type="PANTHER" id="PTHR30619">
    <property type="entry name" value="DNA INTERNALIZATION/COMPETENCE PROTEIN COMEC/REC2"/>
    <property type="match status" value="1"/>
</dbReference>
<dbReference type="InterPro" id="IPR035681">
    <property type="entry name" value="ComA-like_MBL"/>
</dbReference>
<name>A0ABT1Y8H9_9FIRM</name>
<dbReference type="InterPro" id="IPR036866">
    <property type="entry name" value="RibonucZ/Hydroxyglut_hydro"/>
</dbReference>
<dbReference type="Gene3D" id="3.40.10.10">
    <property type="entry name" value="DNA Methylphosphotriester Repair Domain"/>
    <property type="match status" value="1"/>
</dbReference>
<keyword evidence="5" id="KW-1185">Reference proteome</keyword>
<dbReference type="SMART" id="SM00849">
    <property type="entry name" value="Lactamase_B"/>
    <property type="match status" value="1"/>
</dbReference>
<dbReference type="Pfam" id="PF00753">
    <property type="entry name" value="Lactamase_B"/>
    <property type="match status" value="1"/>
</dbReference>
<evidence type="ECO:0000256" key="2">
    <source>
        <dbReference type="SAM" id="SignalP"/>
    </source>
</evidence>
<evidence type="ECO:0000313" key="5">
    <source>
        <dbReference type="Proteomes" id="UP001524944"/>
    </source>
</evidence>
<dbReference type="PROSITE" id="PS51257">
    <property type="entry name" value="PROKAR_LIPOPROTEIN"/>
    <property type="match status" value="1"/>
</dbReference>
<dbReference type="CDD" id="cd07731">
    <property type="entry name" value="ComA-like_MBL-fold"/>
    <property type="match status" value="1"/>
</dbReference>
<dbReference type="EMBL" id="JANPWE010000012">
    <property type="protein sequence ID" value="MCR6546863.1"/>
    <property type="molecule type" value="Genomic_DNA"/>
</dbReference>
<dbReference type="InterPro" id="IPR004026">
    <property type="entry name" value="Ada_DNA_repair_Zn-bd"/>
</dbReference>
<keyword evidence="1" id="KW-0010">Activator</keyword>
<keyword evidence="2" id="KW-0732">Signal</keyword>
<evidence type="ECO:0000313" key="4">
    <source>
        <dbReference type="EMBL" id="MCR6546863.1"/>
    </source>
</evidence>
<protein>
    <submittedName>
        <fullName evidence="4">MBL fold metallo-hydrolase</fullName>
    </submittedName>
</protein>
<proteinExistence type="predicted"/>
<dbReference type="InterPro" id="IPR035451">
    <property type="entry name" value="Ada-like_dom_sf"/>
</dbReference>
<reference evidence="4 5" key="1">
    <citation type="submission" date="2022-08" db="EMBL/GenBank/DDBJ databases">
        <title>Proteogenomics of the novel Dehalobacterium formicoaceticum strain EZ94 highlights a key role of methyltransferases during anaerobic dichloromethane degradation.</title>
        <authorList>
            <person name="Wasmund K."/>
        </authorList>
    </citation>
    <scope>NUCLEOTIDE SEQUENCE [LARGE SCALE GENOMIC DNA]</scope>
    <source>
        <strain evidence="4 5">EZ94</strain>
    </source>
</reference>
<dbReference type="InterPro" id="IPR052159">
    <property type="entry name" value="Competence_DNA_uptake"/>
</dbReference>